<dbReference type="RefSeq" id="WP_135154663.1">
    <property type="nucleotide sequence ID" value="NZ_SOMN01000071.1"/>
</dbReference>
<dbReference type="Proteomes" id="UP000297900">
    <property type="component" value="Unassembled WGS sequence"/>
</dbReference>
<dbReference type="EMBL" id="SOMN01000071">
    <property type="protein sequence ID" value="TFE19349.1"/>
    <property type="molecule type" value="Genomic_DNA"/>
</dbReference>
<evidence type="ECO:0000313" key="2">
    <source>
        <dbReference type="Proteomes" id="UP000297900"/>
    </source>
</evidence>
<gene>
    <name evidence="1" type="ORF">E2980_23500</name>
</gene>
<evidence type="ECO:0000313" key="1">
    <source>
        <dbReference type="EMBL" id="TFE19349.1"/>
    </source>
</evidence>
<dbReference type="AlphaFoldDB" id="A0A4Y8LMP4"/>
<name>A0A4Y8LMP4_9BACL</name>
<protein>
    <submittedName>
        <fullName evidence="1">Uncharacterized protein</fullName>
    </submittedName>
</protein>
<dbReference type="OrthoDB" id="2639206at2"/>
<comment type="caution">
    <text evidence="1">The sequence shown here is derived from an EMBL/GenBank/DDBJ whole genome shotgun (WGS) entry which is preliminary data.</text>
</comment>
<accession>A0A4Y8LMP4</accession>
<organism evidence="1 2">
    <name type="scientific">Cohnella luojiensis</name>
    <dbReference type="NCBI Taxonomy" id="652876"/>
    <lineage>
        <taxon>Bacteria</taxon>
        <taxon>Bacillati</taxon>
        <taxon>Bacillota</taxon>
        <taxon>Bacilli</taxon>
        <taxon>Bacillales</taxon>
        <taxon>Paenibacillaceae</taxon>
        <taxon>Cohnella</taxon>
    </lineage>
</organism>
<keyword evidence="2" id="KW-1185">Reference proteome</keyword>
<sequence length="176" mass="20914">MDDQLLRAKKMFTSYHGSTFHMYRKGDFEEYKKFDVQKEMEIEWFKEMIDEYTVELSIRDWTAVHNLELIASNYQDKMILENVISFAARHLMSADSIVKLMYAERIIEIINKTKKNISKELLHKSYKTTVIILEDIISKPLIIDPGHELNNYDLVDKRSLNNRAKRSIEVIKNDLH</sequence>
<reference evidence="1 2" key="1">
    <citation type="submission" date="2019-03" db="EMBL/GenBank/DDBJ databases">
        <title>Cohnella endophytica sp. nov., a novel endophytic bacterium isolated from bark of Sonneratia apetala.</title>
        <authorList>
            <person name="Tuo L."/>
        </authorList>
    </citation>
    <scope>NUCLEOTIDE SEQUENCE [LARGE SCALE GENOMIC DNA]</scope>
    <source>
        <strain evidence="1 2">CCTCC AB 208254</strain>
    </source>
</reference>
<proteinExistence type="predicted"/>